<dbReference type="Proteomes" id="UP001432060">
    <property type="component" value="Chromosome"/>
</dbReference>
<gene>
    <name evidence="1" type="ORF">OG515_01355</name>
</gene>
<evidence type="ECO:0008006" key="3">
    <source>
        <dbReference type="Google" id="ProtNLM"/>
    </source>
</evidence>
<name>A0ABZ1XBN3_9ACTN</name>
<evidence type="ECO:0000313" key="2">
    <source>
        <dbReference type="Proteomes" id="UP001432060"/>
    </source>
</evidence>
<keyword evidence="2" id="KW-1185">Reference proteome</keyword>
<sequence length="463" mass="50116">MNVQKIRHPLALLREQKGMTHGAYALLVAQTHAELGFGTMAARREKVARWESGRIIPESSAQLAIAHLHGVPRTEVERLGWPDWLYSATGHSEVLSAPWTYGSAVEAMNRIAHAAPRATEHRYGLLSCADGIADLAAAWLDGAKGAEWLPAERGQRIACSTLAVLEDRQKQLHHLYAAIGGRPVQPLADTELRMISDLLRNASCDQPTGARLLGLASDAATFAGWLAVESGDQTRAQSAFLTSMRCAAAAGDTRRGAYAMLVAAKQKIDLWDLPGTCELLDAARRLCASSRPSPRMLAILASTHAMATAMEGDADTTARHLDATLDLYAAERHEDDLDCTDWVNLESIRFQAGFAHAYLGATDQALDHLLPLYDRTEAATAIPDRDGALGQVHIALAHAGAGDGDTAVQWIHNIPESLEQSPSFCVESHFQHLLAKLDTSSPTPVVRDFLRDQRTRTTRAAAA</sequence>
<proteinExistence type="predicted"/>
<dbReference type="RefSeq" id="WP_329394885.1">
    <property type="nucleotide sequence ID" value="NZ_CP109019.1"/>
</dbReference>
<evidence type="ECO:0000313" key="1">
    <source>
        <dbReference type="EMBL" id="WUT80923.1"/>
    </source>
</evidence>
<protein>
    <recommendedName>
        <fullName evidence="3">Transcriptional regulator</fullName>
    </recommendedName>
</protein>
<organism evidence="1 2">
    <name type="scientific">Streptomyces melanogenes</name>
    <dbReference type="NCBI Taxonomy" id="67326"/>
    <lineage>
        <taxon>Bacteria</taxon>
        <taxon>Bacillati</taxon>
        <taxon>Actinomycetota</taxon>
        <taxon>Actinomycetes</taxon>
        <taxon>Kitasatosporales</taxon>
        <taxon>Streptomycetaceae</taxon>
        <taxon>Streptomyces</taxon>
    </lineage>
</organism>
<reference evidence="1" key="1">
    <citation type="submission" date="2022-10" db="EMBL/GenBank/DDBJ databases">
        <title>The complete genomes of actinobacterial strains from the NBC collection.</title>
        <authorList>
            <person name="Joergensen T.S."/>
            <person name="Alvarez Arevalo M."/>
            <person name="Sterndorff E.B."/>
            <person name="Faurdal D."/>
            <person name="Vuksanovic O."/>
            <person name="Mourched A.-S."/>
            <person name="Charusanti P."/>
            <person name="Shaw S."/>
            <person name="Blin K."/>
            <person name="Weber T."/>
        </authorList>
    </citation>
    <scope>NUCLEOTIDE SEQUENCE</scope>
    <source>
        <strain evidence="1">NBC_00668</strain>
    </source>
</reference>
<dbReference type="EMBL" id="CP109019">
    <property type="protein sequence ID" value="WUT80923.1"/>
    <property type="molecule type" value="Genomic_DNA"/>
</dbReference>
<accession>A0ABZ1XBN3</accession>